<evidence type="ECO:0000313" key="5">
    <source>
        <dbReference type="Proteomes" id="UP000501316"/>
    </source>
</evidence>
<feature type="transmembrane region" description="Helical" evidence="1">
    <location>
        <begin position="194"/>
        <end position="223"/>
    </location>
</feature>
<dbReference type="AlphaFoldDB" id="A0A859DQU8"/>
<evidence type="ECO:0000313" key="3">
    <source>
        <dbReference type="EMBL" id="QKN24180.1"/>
    </source>
</evidence>
<feature type="transmembrane region" description="Helical" evidence="1">
    <location>
        <begin position="162"/>
        <end position="182"/>
    </location>
</feature>
<dbReference type="KEGG" id="clf:GJQ69_06595"/>
<evidence type="ECO:0000313" key="4">
    <source>
        <dbReference type="EMBL" id="QKO30751.1"/>
    </source>
</evidence>
<feature type="chain" id="PRO_5044663969" evidence="2">
    <location>
        <begin position="33"/>
        <end position="391"/>
    </location>
</feature>
<keyword evidence="1" id="KW-0812">Transmembrane</keyword>
<gene>
    <name evidence="3" type="ORF">GJQ69_06595</name>
    <name evidence="4" type="ORF">GKP14_06930</name>
</gene>
<keyword evidence="1" id="KW-1133">Transmembrane helix</keyword>
<dbReference type="Pfam" id="PF09546">
    <property type="entry name" value="Spore_III_AE"/>
    <property type="match status" value="1"/>
</dbReference>
<dbReference type="EMBL" id="CP046051">
    <property type="protein sequence ID" value="QKN24180.1"/>
    <property type="molecule type" value="Genomic_DNA"/>
</dbReference>
<keyword evidence="2" id="KW-0732">Signal</keyword>
<feature type="transmembrane region" description="Helical" evidence="1">
    <location>
        <begin position="134"/>
        <end position="156"/>
    </location>
</feature>
<proteinExistence type="predicted"/>
<feature type="transmembrane region" description="Helical" evidence="1">
    <location>
        <begin position="243"/>
        <end position="261"/>
    </location>
</feature>
<evidence type="ECO:0000256" key="2">
    <source>
        <dbReference type="SAM" id="SignalP"/>
    </source>
</evidence>
<dbReference type="EMBL" id="CP046161">
    <property type="protein sequence ID" value="QKO30751.1"/>
    <property type="molecule type" value="Genomic_DNA"/>
</dbReference>
<name>A0A859DQU8_9FIRM</name>
<keyword evidence="1" id="KW-0472">Membrane</keyword>
<dbReference type="RefSeq" id="WP_086035492.1">
    <property type="nucleotide sequence ID" value="NZ_CP046051.1"/>
</dbReference>
<protein>
    <submittedName>
        <fullName evidence="3">Stage III sporulation protein AE</fullName>
    </submittedName>
</protein>
<dbReference type="Proteomes" id="UP000501316">
    <property type="component" value="Chromosome"/>
</dbReference>
<evidence type="ECO:0000313" key="6">
    <source>
        <dbReference type="Proteomes" id="UP000509623"/>
    </source>
</evidence>
<accession>A0A859DQU8</accession>
<reference evidence="4" key="3">
    <citation type="journal article" date="2022" name="Int. J. Syst. Evol. Microbiol.">
        <title>Caproicibacterium lactatifermentans sp. nov., isolated from pit clay used for the production of Chinese strong aroma-type liquor.</title>
        <authorList>
            <person name="Wang H."/>
            <person name="Gu Y."/>
            <person name="Zhao D."/>
            <person name="Qiao Z."/>
            <person name="Zheng J."/>
            <person name="Gao J."/>
            <person name="Ren C."/>
            <person name="Xu Y."/>
        </authorList>
    </citation>
    <scope>NUCLEOTIDE SEQUENCE</scope>
    <source>
        <strain evidence="4">JNU-WLY1368</strain>
    </source>
</reference>
<organism evidence="3 5">
    <name type="scientific">Caproicibacterium lactatifermentans</name>
    <dbReference type="NCBI Taxonomy" id="2666138"/>
    <lineage>
        <taxon>Bacteria</taxon>
        <taxon>Bacillati</taxon>
        <taxon>Bacillota</taxon>
        <taxon>Clostridia</taxon>
        <taxon>Eubacteriales</taxon>
        <taxon>Oscillospiraceae</taxon>
        <taxon>Caproicibacterium</taxon>
    </lineage>
</organism>
<feature type="signal peptide" evidence="2">
    <location>
        <begin position="1"/>
        <end position="32"/>
    </location>
</feature>
<feature type="transmembrane region" description="Helical" evidence="1">
    <location>
        <begin position="313"/>
        <end position="334"/>
    </location>
</feature>
<dbReference type="Proteomes" id="UP000509623">
    <property type="component" value="Chromosome"/>
</dbReference>
<keyword evidence="6" id="KW-1185">Reference proteome</keyword>
<reference evidence="4" key="2">
    <citation type="journal article" date="2021" name="Appl. Environ. Microbiol.">
        <title>Adaptability of a Caproate-Producing Bacterium Contributes to Its Dominance in an Anaerobic Fermentation System.</title>
        <authorList>
            <person name="Wang H."/>
            <person name="Gu Y."/>
            <person name="Zhou W."/>
            <person name="Zhao D."/>
            <person name="Qiao Z."/>
            <person name="Zheng J."/>
            <person name="Gao J."/>
            <person name="Chen X."/>
            <person name="Ren C."/>
            <person name="Xu Y."/>
        </authorList>
    </citation>
    <scope>NUCLEOTIDE SEQUENCE</scope>
    <source>
        <strain evidence="4">JNU-WLY1368</strain>
    </source>
</reference>
<sequence>MKSKEWRKRCRFLFAGLAAAMVLLCTCIPCTAAGTSSLPPYYAQQMQGSGADQLPEKLPAETRRQIAGLGVDDSNFQSVGDINPKTFFSAVFGLAGTEGKGPLHAAGSCLGIILLCALVNSMKLSFGDRPLGGVADVVAALCICVGIVEPVINVLVRASSVIHTACGFTLASVPVGAAVLAAAGRPASAASMQLLLTTAGNAVQLLSACVFAPAMKICLAMAIVSSISPDVNLLGLFRCFSKAVKWLLGLSMTLFTGILAMKQLTADGADTLAGRAARFVVSSAVPVVGGTLSDAMNTVTGCIQMLRSGVGAFILLALLVMFLPVLISSLLWMMMLQICAAVSKVFSLQEVAGLLQACSSVLEILLAILLCSMTVLIVSSTVLLNMGGGAT</sequence>
<evidence type="ECO:0000256" key="1">
    <source>
        <dbReference type="SAM" id="Phobius"/>
    </source>
</evidence>
<dbReference type="InterPro" id="IPR014194">
    <property type="entry name" value="Spore_III_AE"/>
</dbReference>
<reference evidence="5 6" key="1">
    <citation type="submission" date="2019-11" db="EMBL/GenBank/DDBJ databases">
        <authorList>
            <person name="Ren C."/>
            <person name="Wang H."/>
            <person name="Xu Y."/>
        </authorList>
    </citation>
    <scope>NUCLEOTIDE SEQUENCE [LARGE SCALE GENOMIC DNA]</scope>
    <source>
        <strain evidence="6">JNU-WLY1368</strain>
        <strain evidence="3 5">LBM 19010</strain>
    </source>
</reference>
<feature type="transmembrane region" description="Helical" evidence="1">
    <location>
        <begin position="354"/>
        <end position="378"/>
    </location>
</feature>